<evidence type="ECO:0000256" key="1">
    <source>
        <dbReference type="ARBA" id="ARBA00004323"/>
    </source>
</evidence>
<comment type="similarity">
    <text evidence="2 10">Belongs to the glycosyltransferase 31 family.</text>
</comment>
<keyword evidence="5 10" id="KW-0812">Transmembrane</keyword>
<evidence type="ECO:0000256" key="4">
    <source>
        <dbReference type="ARBA" id="ARBA00022679"/>
    </source>
</evidence>
<dbReference type="PANTHER" id="PTHR11214:SF3">
    <property type="entry name" value="BETA-1,3-GALACTOSYLTRANSFERASE 6"/>
    <property type="match status" value="1"/>
</dbReference>
<sequence length="501" mass="55631">MVQIETRERNFVSKVLSTVTVPGGTDWSSATPLMKTKGTTQDTDGSQKLISYKMTPKPPPEPLPFPLNVITLCFRGNMKYVMFPMLMATSLGLFLAFSRAVSSTHGLNNAYSQYQTSYTLSEDDPNFIPPEHVMFGHVLREPAAGAGPMSVRSVYGRTSCDCSHCNNEEVQELGTNPSQYSQLVQHVVKRFYGRPELTNQMSAFTPRKTKQWQLDSSYYLVAGRTCADDASPLVVVTVLTLHKHAAQRQAIRDTWGSLAKGKAWPNQRIYGTVRLVFLLGVSSRDDENNMASQEAETHGDLVLADFPEGYNELTRKVLTGFKWVAKFCPGAKYILKTDEDIFIDMPRLLAVLSSQEMTNTIYGSVSLSDQVVRDTSSKQQVTKEAYAPEFYPPHVRGTMYVLPVSLAKQIVDVAEYLPYVGLEDAHITGTLAKVLEARHLDIPERLYDRTAAKKPEPCDFVTGTRLLSQGVTPKLAHALWEKVANPGECGSPDGQKEGEKV</sequence>
<dbReference type="InterPro" id="IPR002659">
    <property type="entry name" value="Glyco_trans_31"/>
</dbReference>
<keyword evidence="3 10" id="KW-0328">Glycosyltransferase</keyword>
<evidence type="ECO:0000256" key="3">
    <source>
        <dbReference type="ARBA" id="ARBA00022676"/>
    </source>
</evidence>
<gene>
    <name evidence="12" type="primary">LOC101847876</name>
</gene>
<dbReference type="PANTHER" id="PTHR11214">
    <property type="entry name" value="BETA-1,3-N-ACETYLGLUCOSAMINYLTRANSFERASE"/>
    <property type="match status" value="1"/>
</dbReference>
<evidence type="ECO:0000256" key="9">
    <source>
        <dbReference type="ARBA" id="ARBA00023136"/>
    </source>
</evidence>
<reference evidence="12" key="1">
    <citation type="submission" date="2025-08" db="UniProtKB">
        <authorList>
            <consortium name="RefSeq"/>
        </authorList>
    </citation>
    <scope>IDENTIFICATION</scope>
</reference>
<evidence type="ECO:0000256" key="5">
    <source>
        <dbReference type="ARBA" id="ARBA00022692"/>
    </source>
</evidence>
<evidence type="ECO:0000256" key="8">
    <source>
        <dbReference type="ARBA" id="ARBA00023034"/>
    </source>
</evidence>
<evidence type="ECO:0000256" key="2">
    <source>
        <dbReference type="ARBA" id="ARBA00008661"/>
    </source>
</evidence>
<dbReference type="RefSeq" id="XP_035825845.1">
    <property type="nucleotide sequence ID" value="XM_035969952.1"/>
</dbReference>
<keyword evidence="11" id="KW-1185">Reference proteome</keyword>
<keyword evidence="4" id="KW-0808">Transferase</keyword>
<dbReference type="Gene3D" id="3.90.550.50">
    <property type="match status" value="1"/>
</dbReference>
<dbReference type="Pfam" id="PF01762">
    <property type="entry name" value="Galactosyl_T"/>
    <property type="match status" value="1"/>
</dbReference>
<keyword evidence="9 10" id="KW-0472">Membrane</keyword>
<dbReference type="GeneID" id="101847876"/>
<feature type="transmembrane region" description="Helical" evidence="10">
    <location>
        <begin position="80"/>
        <end position="98"/>
    </location>
</feature>
<keyword evidence="8 10" id="KW-0333">Golgi apparatus</keyword>
<organism evidence="11 12">
    <name type="scientific">Aplysia californica</name>
    <name type="common">California sea hare</name>
    <dbReference type="NCBI Taxonomy" id="6500"/>
    <lineage>
        <taxon>Eukaryota</taxon>
        <taxon>Metazoa</taxon>
        <taxon>Spiralia</taxon>
        <taxon>Lophotrochozoa</taxon>
        <taxon>Mollusca</taxon>
        <taxon>Gastropoda</taxon>
        <taxon>Heterobranchia</taxon>
        <taxon>Euthyneura</taxon>
        <taxon>Tectipleura</taxon>
        <taxon>Aplysiida</taxon>
        <taxon>Aplysioidea</taxon>
        <taxon>Aplysiidae</taxon>
        <taxon>Aplysia</taxon>
    </lineage>
</organism>
<accession>A0ABM1VTV3</accession>
<protein>
    <recommendedName>
        <fullName evidence="10">Hexosyltransferase</fullName>
        <ecNumber evidence="10">2.4.1.-</ecNumber>
    </recommendedName>
</protein>
<evidence type="ECO:0000313" key="12">
    <source>
        <dbReference type="RefSeq" id="XP_035825845.1"/>
    </source>
</evidence>
<evidence type="ECO:0000313" key="11">
    <source>
        <dbReference type="Proteomes" id="UP000694888"/>
    </source>
</evidence>
<proteinExistence type="inferred from homology"/>
<keyword evidence="6 10" id="KW-0735">Signal-anchor</keyword>
<comment type="subcellular location">
    <subcellularLocation>
        <location evidence="1 10">Golgi apparatus membrane</location>
        <topology evidence="1 10">Single-pass type II membrane protein</topology>
    </subcellularLocation>
</comment>
<evidence type="ECO:0000256" key="7">
    <source>
        <dbReference type="ARBA" id="ARBA00022989"/>
    </source>
</evidence>
<dbReference type="EC" id="2.4.1.-" evidence="10"/>
<keyword evidence="7 10" id="KW-1133">Transmembrane helix</keyword>
<evidence type="ECO:0000256" key="6">
    <source>
        <dbReference type="ARBA" id="ARBA00022968"/>
    </source>
</evidence>
<name>A0ABM1VTV3_APLCA</name>
<evidence type="ECO:0000256" key="10">
    <source>
        <dbReference type="RuleBase" id="RU363063"/>
    </source>
</evidence>
<dbReference type="Proteomes" id="UP000694888">
    <property type="component" value="Unplaced"/>
</dbReference>